<dbReference type="EMBL" id="GBXM01097016">
    <property type="protein sequence ID" value="JAH11561.1"/>
    <property type="molecule type" value="Transcribed_RNA"/>
</dbReference>
<evidence type="ECO:0000313" key="1">
    <source>
        <dbReference type="EMBL" id="JAH20155.1"/>
    </source>
</evidence>
<organism evidence="1">
    <name type="scientific">Anguilla anguilla</name>
    <name type="common">European freshwater eel</name>
    <name type="synonym">Muraena anguilla</name>
    <dbReference type="NCBI Taxonomy" id="7936"/>
    <lineage>
        <taxon>Eukaryota</taxon>
        <taxon>Metazoa</taxon>
        <taxon>Chordata</taxon>
        <taxon>Craniata</taxon>
        <taxon>Vertebrata</taxon>
        <taxon>Euteleostomi</taxon>
        <taxon>Actinopterygii</taxon>
        <taxon>Neopterygii</taxon>
        <taxon>Teleostei</taxon>
        <taxon>Anguilliformes</taxon>
        <taxon>Anguillidae</taxon>
        <taxon>Anguilla</taxon>
    </lineage>
</organism>
<accession>A0A0E9QV57</accession>
<proteinExistence type="predicted"/>
<sequence length="13" mass="1601">MEQRDNLLARQQV</sequence>
<name>A0A0E9QV57_ANGAN</name>
<protein>
    <submittedName>
        <fullName evidence="1">Uncharacterized protein</fullName>
    </submittedName>
</protein>
<reference evidence="1" key="2">
    <citation type="journal article" date="2015" name="Fish Shellfish Immunol.">
        <title>Early steps in the European eel (Anguilla anguilla)-Vibrio vulnificus interaction in the gills: Role of the RtxA13 toxin.</title>
        <authorList>
            <person name="Callol A."/>
            <person name="Pajuelo D."/>
            <person name="Ebbesson L."/>
            <person name="Teles M."/>
            <person name="MacKenzie S."/>
            <person name="Amaro C."/>
        </authorList>
    </citation>
    <scope>NUCLEOTIDE SEQUENCE</scope>
</reference>
<dbReference type="EMBL" id="GBXM01088422">
    <property type="protein sequence ID" value="JAH20155.1"/>
    <property type="molecule type" value="Transcribed_RNA"/>
</dbReference>
<reference evidence="1" key="1">
    <citation type="submission" date="2014-11" db="EMBL/GenBank/DDBJ databases">
        <authorList>
            <person name="Amaro Gonzalez C."/>
        </authorList>
    </citation>
    <scope>NUCLEOTIDE SEQUENCE</scope>
</reference>